<dbReference type="InterPro" id="IPR036412">
    <property type="entry name" value="HAD-like_sf"/>
</dbReference>
<dbReference type="PANTHER" id="PTHR10000:SF8">
    <property type="entry name" value="HAD SUPERFAMILY HYDROLASE-LIKE, TYPE 3"/>
    <property type="match status" value="1"/>
</dbReference>
<organism evidence="4 5">
    <name type="scientific">Modicisalibacter tunisiensis</name>
    <dbReference type="NCBI Taxonomy" id="390637"/>
    <lineage>
        <taxon>Bacteria</taxon>
        <taxon>Pseudomonadati</taxon>
        <taxon>Pseudomonadota</taxon>
        <taxon>Gammaproteobacteria</taxon>
        <taxon>Oceanospirillales</taxon>
        <taxon>Halomonadaceae</taxon>
        <taxon>Modicisalibacter</taxon>
    </lineage>
</organism>
<dbReference type="InterPro" id="IPR006379">
    <property type="entry name" value="HAD-SF_hydro_IIB"/>
</dbReference>
<proteinExistence type="predicted"/>
<dbReference type="Gene3D" id="3.30.980.20">
    <property type="entry name" value="Putative mannosyl-3-phosphoglycerate phosphatase, domain 2"/>
    <property type="match status" value="1"/>
</dbReference>
<keyword evidence="1" id="KW-0479">Metal-binding</keyword>
<protein>
    <submittedName>
        <fullName evidence="4">HAD-IIB family hydrolase</fullName>
    </submittedName>
</protein>
<keyword evidence="2 4" id="KW-0378">Hydrolase</keyword>
<accession>A0ABS7X2X4</accession>
<sequence>MTGSRVSPREWLVFTDLDGSLLDHDSYDWSPAADWLRRLREAGTPVIPVSGKTRAELLPLRRELALEATPFIAENGAVIGLPSNWQHARLDRDPQDIGGLSIKTPGVDSAFLRSRLTVLRERLGLHFRLMSELSVAAVVEATGLSEAGAEHTRLREGSEPLLWDDDEAALARLHQALANDGLMMTRDGRFWHVMGDVDKGRSLRWLVARYQALRGVTPDTLGLGDGPNDVPLLEAVEAPVLIRGVHRQPVAVRHAALYRTRETGPRGWAEGLDYWLGACGPAPPAPLEEASS</sequence>
<dbReference type="InterPro" id="IPR023214">
    <property type="entry name" value="HAD_sf"/>
</dbReference>
<dbReference type="Pfam" id="PF08282">
    <property type="entry name" value="Hydrolase_3"/>
    <property type="match status" value="1"/>
</dbReference>
<keyword evidence="3" id="KW-0460">Magnesium</keyword>
<gene>
    <name evidence="4" type="ORF">KGQ91_16385</name>
</gene>
<dbReference type="NCBIfam" id="TIGR01484">
    <property type="entry name" value="HAD-SF-IIB"/>
    <property type="match status" value="1"/>
</dbReference>
<dbReference type="GO" id="GO:0016787">
    <property type="term" value="F:hydrolase activity"/>
    <property type="evidence" value="ECO:0007669"/>
    <property type="project" value="UniProtKB-KW"/>
</dbReference>
<dbReference type="EMBL" id="JAGXFD010000002">
    <property type="protein sequence ID" value="MBZ9569247.1"/>
    <property type="molecule type" value="Genomic_DNA"/>
</dbReference>
<evidence type="ECO:0000313" key="5">
    <source>
        <dbReference type="Proteomes" id="UP001319883"/>
    </source>
</evidence>
<evidence type="ECO:0000256" key="2">
    <source>
        <dbReference type="ARBA" id="ARBA00022801"/>
    </source>
</evidence>
<comment type="caution">
    <text evidence="4">The sequence shown here is derived from an EMBL/GenBank/DDBJ whole genome shotgun (WGS) entry which is preliminary data.</text>
</comment>
<dbReference type="RefSeq" id="WP_224414280.1">
    <property type="nucleotide sequence ID" value="NZ_JAGXFC010000001.1"/>
</dbReference>
<dbReference type="SFLD" id="SFLDG01140">
    <property type="entry name" value="C2.B:_Phosphomannomutase_and_P"/>
    <property type="match status" value="1"/>
</dbReference>
<name>A0ABS7X2X4_9GAMM</name>
<dbReference type="SUPFAM" id="SSF56784">
    <property type="entry name" value="HAD-like"/>
    <property type="match status" value="1"/>
</dbReference>
<reference evidence="4 5" key="1">
    <citation type="submission" date="2021-05" db="EMBL/GenBank/DDBJ databases">
        <title>Petroleum and Energy Research Collection (APPE): ex situ preservation of microbial diversity associated with the oil industry and exploitation of its biotechnological potential.</title>
        <authorList>
            <person name="Paixao C.T.M."/>
            <person name="Gomes M.B."/>
            <person name="Oliveira V.M."/>
        </authorList>
    </citation>
    <scope>NUCLEOTIDE SEQUENCE [LARGE SCALE GENOMIC DNA]</scope>
    <source>
        <strain evidence="4 5">LIT2</strain>
    </source>
</reference>
<evidence type="ECO:0000256" key="3">
    <source>
        <dbReference type="ARBA" id="ARBA00022842"/>
    </source>
</evidence>
<dbReference type="SFLD" id="SFLDS00003">
    <property type="entry name" value="Haloacid_Dehalogenase"/>
    <property type="match status" value="1"/>
</dbReference>
<keyword evidence="5" id="KW-1185">Reference proteome</keyword>
<dbReference type="InterPro" id="IPR006381">
    <property type="entry name" value="HAD-SF-IIB-MPGP"/>
</dbReference>
<evidence type="ECO:0000256" key="1">
    <source>
        <dbReference type="ARBA" id="ARBA00022723"/>
    </source>
</evidence>
<dbReference type="PANTHER" id="PTHR10000">
    <property type="entry name" value="PHOSPHOSERINE PHOSPHATASE"/>
    <property type="match status" value="1"/>
</dbReference>
<evidence type="ECO:0000313" key="4">
    <source>
        <dbReference type="EMBL" id="MBZ9569247.1"/>
    </source>
</evidence>
<dbReference type="Gene3D" id="3.40.50.1000">
    <property type="entry name" value="HAD superfamily/HAD-like"/>
    <property type="match status" value="1"/>
</dbReference>
<dbReference type="Proteomes" id="UP001319883">
    <property type="component" value="Unassembled WGS sequence"/>
</dbReference>
<dbReference type="SFLD" id="SFLDG01142">
    <property type="entry name" value="C2.B.2:_Mannosyl-3-phosphoglyc"/>
    <property type="match status" value="1"/>
</dbReference>
<dbReference type="NCBIfam" id="TIGR01486">
    <property type="entry name" value="HAD-SF-IIB-MPGP"/>
    <property type="match status" value="1"/>
</dbReference>